<name>A0AAW9JZ30_CARML</name>
<feature type="domain" description="Beta-galactosidase 1-like first all-beta" evidence="6">
    <location>
        <begin position="370"/>
        <end position="481"/>
    </location>
</feature>
<evidence type="ECO:0000256" key="4">
    <source>
        <dbReference type="PIRSR" id="PIRSR006336-1"/>
    </source>
</evidence>
<dbReference type="SUPFAM" id="SSF49785">
    <property type="entry name" value="Galactose-binding domain-like"/>
    <property type="match status" value="1"/>
</dbReference>
<dbReference type="GO" id="GO:0004565">
    <property type="term" value="F:beta-galactosidase activity"/>
    <property type="evidence" value="ECO:0007669"/>
    <property type="project" value="InterPro"/>
</dbReference>
<comment type="caution">
    <text evidence="8">The sequence shown here is derived from an EMBL/GenBank/DDBJ whole genome shotgun (WGS) entry which is preliminary data.</text>
</comment>
<dbReference type="RefSeq" id="WP_322808351.1">
    <property type="nucleotide sequence ID" value="NZ_JAVBVO010000001.1"/>
</dbReference>
<comment type="similarity">
    <text evidence="1">Belongs to the glycosyl hydrolase 35 family.</text>
</comment>
<dbReference type="AlphaFoldDB" id="A0AAW9JZ30"/>
<evidence type="ECO:0000259" key="6">
    <source>
        <dbReference type="Pfam" id="PF21317"/>
    </source>
</evidence>
<protein>
    <submittedName>
        <fullName evidence="8">Beta-galactosidase</fullName>
    </submittedName>
</protein>
<dbReference type="EMBL" id="JAVBVO010000001">
    <property type="protein sequence ID" value="MDZ5757409.1"/>
    <property type="molecule type" value="Genomic_DNA"/>
</dbReference>
<keyword evidence="2" id="KW-0378">Hydrolase</keyword>
<feature type="domain" description="Glycoside hydrolase 35 catalytic" evidence="5">
    <location>
        <begin position="10"/>
        <end position="325"/>
    </location>
</feature>
<dbReference type="GO" id="GO:0005975">
    <property type="term" value="P:carbohydrate metabolic process"/>
    <property type="evidence" value="ECO:0007669"/>
    <property type="project" value="InterPro"/>
</dbReference>
<dbReference type="InterPro" id="IPR019801">
    <property type="entry name" value="Glyco_hydro_35_CS"/>
</dbReference>
<evidence type="ECO:0000256" key="3">
    <source>
        <dbReference type="ARBA" id="ARBA00023295"/>
    </source>
</evidence>
<dbReference type="SUPFAM" id="SSF51445">
    <property type="entry name" value="(Trans)glycosidases"/>
    <property type="match status" value="1"/>
</dbReference>
<evidence type="ECO:0000256" key="2">
    <source>
        <dbReference type="ARBA" id="ARBA00022801"/>
    </source>
</evidence>
<dbReference type="Gene3D" id="3.20.20.80">
    <property type="entry name" value="Glycosidases"/>
    <property type="match status" value="1"/>
</dbReference>
<evidence type="ECO:0000313" key="9">
    <source>
        <dbReference type="Proteomes" id="UP001290462"/>
    </source>
</evidence>
<dbReference type="FunFam" id="2.60.120.260:FF:000049">
    <property type="entry name" value="Beta-galactosidase"/>
    <property type="match status" value="1"/>
</dbReference>
<dbReference type="PANTHER" id="PTHR23421">
    <property type="entry name" value="BETA-GALACTOSIDASE RELATED"/>
    <property type="match status" value="1"/>
</dbReference>
<dbReference type="Pfam" id="PF01301">
    <property type="entry name" value="Glyco_hydro_35"/>
    <property type="match status" value="1"/>
</dbReference>
<evidence type="ECO:0000259" key="7">
    <source>
        <dbReference type="Pfam" id="PF21467"/>
    </source>
</evidence>
<feature type="active site" description="Proton donor" evidence="4">
    <location>
        <position position="157"/>
    </location>
</feature>
<reference evidence="8" key="1">
    <citation type="submission" date="2023-08" db="EMBL/GenBank/DDBJ databases">
        <title>Genomic characterization of piscicolin 126 produced by Carnobacterium maltaromaticum CM22 strain isolated from salmon (Salmo salar).</title>
        <authorList>
            <person name="Gonzalez-Gragera E."/>
            <person name="Garcia-Lopez J.D."/>
            <person name="Teso-Perez C."/>
            <person name="Gimenez-Hernandez I."/>
            <person name="Peralta-Sanchez J.M."/>
            <person name="Valdivia E."/>
            <person name="Montalban-Lopez M."/>
            <person name="Martin-Platero A.M."/>
            <person name="Banos A."/>
            <person name="Martinez-Bueno M."/>
        </authorList>
    </citation>
    <scope>NUCLEOTIDE SEQUENCE</scope>
    <source>
        <strain evidence="8">CM22</strain>
    </source>
</reference>
<gene>
    <name evidence="8" type="ORF">RAK27_01900</name>
</gene>
<organism evidence="8 9">
    <name type="scientific">Carnobacterium maltaromaticum</name>
    <name type="common">Carnobacterium piscicola</name>
    <dbReference type="NCBI Taxonomy" id="2751"/>
    <lineage>
        <taxon>Bacteria</taxon>
        <taxon>Bacillati</taxon>
        <taxon>Bacillota</taxon>
        <taxon>Bacilli</taxon>
        <taxon>Lactobacillales</taxon>
        <taxon>Carnobacteriaceae</taxon>
        <taxon>Carnobacterium</taxon>
    </lineage>
</organism>
<dbReference type="PIRSF" id="PIRSF006336">
    <property type="entry name" value="B-gal"/>
    <property type="match status" value="1"/>
</dbReference>
<dbReference type="InterPro" id="IPR026283">
    <property type="entry name" value="B-gal_1-like"/>
</dbReference>
<evidence type="ECO:0000313" key="8">
    <source>
        <dbReference type="EMBL" id="MDZ5757409.1"/>
    </source>
</evidence>
<dbReference type="FunFam" id="3.20.20.80:FF:000115">
    <property type="entry name" value="Beta-galactosidase"/>
    <property type="match status" value="1"/>
</dbReference>
<dbReference type="InterPro" id="IPR048913">
    <property type="entry name" value="BetaGal_gal-bd"/>
</dbReference>
<keyword evidence="3" id="KW-0326">Glycosidase</keyword>
<dbReference type="InterPro" id="IPR048912">
    <property type="entry name" value="BetaGal1-like_ABD1"/>
</dbReference>
<dbReference type="Pfam" id="PF21317">
    <property type="entry name" value="BetaGal_ABD_1"/>
    <property type="match status" value="1"/>
</dbReference>
<dbReference type="InterPro" id="IPR008979">
    <property type="entry name" value="Galactose-bd-like_sf"/>
</dbReference>
<dbReference type="Pfam" id="PF21467">
    <property type="entry name" value="BetaGal_gal-bd"/>
    <property type="match status" value="1"/>
</dbReference>
<evidence type="ECO:0000259" key="5">
    <source>
        <dbReference type="Pfam" id="PF01301"/>
    </source>
</evidence>
<sequence>MSNFAIREDFYLNEQPFKIISGAIHYFRVVPEYWEHRLKLLKNMGCNTVETYVAWNQHEPKKGQYVFSDALDLRRFIQLADSLGLKVILRPSPYICAEFEFGGLPAWLLKDRHMRVRSTYPPFMERVRLYYRELFKEVIDLQITSGGPIILMQVENEYGGYGSEKKYLQELVSMMKENGVTVPLVTSDGPWGDMLENGSLQESALPTVNCGSAIPEHFDRLAAFQQKKGPLMVMEYWIGWFDAWQDKKHHTTDVKASVESLEEILKRGSVNFYMFHGGTNFGFMNGANYYGKLLPDTTSYDYDAPLNEYGEQTEKYKAFKEVIARYSDPILEEEIMPIPRIHSGKIQVKEEVSLFNTLDTLAKKIDSTYPLTMEDLDQNYGYTFYSSSIGAAREVNDFRLIDVADRAQIFINQTLIATKYDQEMEGNIVFTLTEPKNQLGMLVENMGRVNYSVTMDQQRKGISGGVVVNGAFQTNWSQYSLSLEDPTLIDFSREWIPDTPTFSRFVFELEESGDTFIDMSKWGKGVVFVNGFNLGRYWNVGPQQKLYIPGPKLKVGVNELIIFETEGVSQRSIQLSSQPDHLNGIK</sequence>
<proteinExistence type="inferred from homology"/>
<feature type="active site" description="Nucleophile" evidence="4">
    <location>
        <position position="235"/>
    </location>
</feature>
<evidence type="ECO:0000256" key="1">
    <source>
        <dbReference type="ARBA" id="ARBA00009809"/>
    </source>
</evidence>
<dbReference type="Proteomes" id="UP001290462">
    <property type="component" value="Unassembled WGS sequence"/>
</dbReference>
<dbReference type="InterPro" id="IPR001944">
    <property type="entry name" value="Glycoside_Hdrlase_35"/>
</dbReference>
<dbReference type="InterPro" id="IPR031330">
    <property type="entry name" value="Gly_Hdrlase_35_cat"/>
</dbReference>
<feature type="domain" description="Beta-galactosidase galactose-binding" evidence="7">
    <location>
        <begin position="500"/>
        <end position="558"/>
    </location>
</feature>
<dbReference type="PRINTS" id="PR00742">
    <property type="entry name" value="GLHYDRLASE35"/>
</dbReference>
<dbReference type="InterPro" id="IPR017853">
    <property type="entry name" value="GH"/>
</dbReference>
<dbReference type="PROSITE" id="PS01182">
    <property type="entry name" value="GLYCOSYL_HYDROL_F35"/>
    <property type="match status" value="1"/>
</dbReference>
<accession>A0AAW9JZ30</accession>
<dbReference type="Gene3D" id="2.60.120.260">
    <property type="entry name" value="Galactose-binding domain-like"/>
    <property type="match status" value="2"/>
</dbReference>